<keyword evidence="2" id="KW-1185">Reference proteome</keyword>
<reference evidence="1 2" key="1">
    <citation type="submission" date="2023-03" db="EMBL/GenBank/DDBJ databases">
        <title>Genome insight into feeding habits of ladybird beetles.</title>
        <authorList>
            <person name="Li H.-S."/>
            <person name="Huang Y.-H."/>
            <person name="Pang H."/>
        </authorList>
    </citation>
    <scope>NUCLEOTIDE SEQUENCE [LARGE SCALE GENOMIC DNA]</scope>
    <source>
        <strain evidence="1">SYSU_2023b</strain>
        <tissue evidence="1">Whole body</tissue>
    </source>
</reference>
<dbReference type="Proteomes" id="UP001431783">
    <property type="component" value="Unassembled WGS sequence"/>
</dbReference>
<protein>
    <submittedName>
        <fullName evidence="1">Uncharacterized protein</fullName>
    </submittedName>
</protein>
<comment type="caution">
    <text evidence="1">The sequence shown here is derived from an EMBL/GenBank/DDBJ whole genome shotgun (WGS) entry which is preliminary data.</text>
</comment>
<evidence type="ECO:0000313" key="2">
    <source>
        <dbReference type="Proteomes" id="UP001431783"/>
    </source>
</evidence>
<gene>
    <name evidence="1" type="ORF">WA026_017655</name>
</gene>
<proteinExistence type="predicted"/>
<accession>A0AAW1U2X2</accession>
<dbReference type="EMBL" id="JARQZJ010000041">
    <property type="protein sequence ID" value="KAK9877264.1"/>
    <property type="molecule type" value="Genomic_DNA"/>
</dbReference>
<sequence length="113" mass="12624">MPFFRYALNVASMAAKSECVYRAMEFRVRIDVEKPLEFRFLGPWRPDGIASALAPSRYPPGHPTPQACWLSVVCPTAVHISSNYVITGNLFQLFTPPFAVAERKMIGYGLLAT</sequence>
<organism evidence="1 2">
    <name type="scientific">Henosepilachna vigintioctopunctata</name>
    <dbReference type="NCBI Taxonomy" id="420089"/>
    <lineage>
        <taxon>Eukaryota</taxon>
        <taxon>Metazoa</taxon>
        <taxon>Ecdysozoa</taxon>
        <taxon>Arthropoda</taxon>
        <taxon>Hexapoda</taxon>
        <taxon>Insecta</taxon>
        <taxon>Pterygota</taxon>
        <taxon>Neoptera</taxon>
        <taxon>Endopterygota</taxon>
        <taxon>Coleoptera</taxon>
        <taxon>Polyphaga</taxon>
        <taxon>Cucujiformia</taxon>
        <taxon>Coccinelloidea</taxon>
        <taxon>Coccinellidae</taxon>
        <taxon>Epilachninae</taxon>
        <taxon>Epilachnini</taxon>
        <taxon>Henosepilachna</taxon>
    </lineage>
</organism>
<name>A0AAW1U2X2_9CUCU</name>
<dbReference type="AlphaFoldDB" id="A0AAW1U2X2"/>
<evidence type="ECO:0000313" key="1">
    <source>
        <dbReference type="EMBL" id="KAK9877264.1"/>
    </source>
</evidence>